<keyword evidence="4" id="KW-0812">Transmembrane</keyword>
<evidence type="ECO:0000256" key="4">
    <source>
        <dbReference type="SAM" id="Phobius"/>
    </source>
</evidence>
<organism evidence="6 7">
    <name type="scientific">Aquimarina celericrescens</name>
    <dbReference type="NCBI Taxonomy" id="1964542"/>
    <lineage>
        <taxon>Bacteria</taxon>
        <taxon>Pseudomonadati</taxon>
        <taxon>Bacteroidota</taxon>
        <taxon>Flavobacteriia</taxon>
        <taxon>Flavobacteriales</taxon>
        <taxon>Flavobacteriaceae</taxon>
        <taxon>Aquimarina</taxon>
    </lineage>
</organism>
<feature type="transmembrane region" description="Helical" evidence="4">
    <location>
        <begin position="136"/>
        <end position="157"/>
    </location>
</feature>
<dbReference type="InterPro" id="IPR009057">
    <property type="entry name" value="Homeodomain-like_sf"/>
</dbReference>
<feature type="transmembrane region" description="Helical" evidence="4">
    <location>
        <begin position="178"/>
        <end position="196"/>
    </location>
</feature>
<keyword evidence="7" id="KW-1185">Reference proteome</keyword>
<proteinExistence type="predicted"/>
<feature type="domain" description="HTH araC/xylS-type" evidence="5">
    <location>
        <begin position="261"/>
        <end position="367"/>
    </location>
</feature>
<dbReference type="SUPFAM" id="SSF46689">
    <property type="entry name" value="Homeodomain-like"/>
    <property type="match status" value="1"/>
</dbReference>
<keyword evidence="4" id="KW-1133">Transmembrane helix</keyword>
<evidence type="ECO:0000256" key="1">
    <source>
        <dbReference type="ARBA" id="ARBA00023015"/>
    </source>
</evidence>
<evidence type="ECO:0000259" key="5">
    <source>
        <dbReference type="PROSITE" id="PS01124"/>
    </source>
</evidence>
<dbReference type="PANTHER" id="PTHR43280:SF29">
    <property type="entry name" value="ARAC-FAMILY TRANSCRIPTIONAL REGULATOR"/>
    <property type="match status" value="1"/>
</dbReference>
<dbReference type="PROSITE" id="PS01124">
    <property type="entry name" value="HTH_ARAC_FAMILY_2"/>
    <property type="match status" value="1"/>
</dbReference>
<evidence type="ECO:0000313" key="6">
    <source>
        <dbReference type="EMBL" id="MFD2188951.1"/>
    </source>
</evidence>
<dbReference type="PANTHER" id="PTHR43280">
    <property type="entry name" value="ARAC-FAMILY TRANSCRIPTIONAL REGULATOR"/>
    <property type="match status" value="1"/>
</dbReference>
<feature type="transmembrane region" description="Helical" evidence="4">
    <location>
        <begin position="37"/>
        <end position="55"/>
    </location>
</feature>
<keyword evidence="1" id="KW-0805">Transcription regulation</keyword>
<evidence type="ECO:0000256" key="2">
    <source>
        <dbReference type="ARBA" id="ARBA00023125"/>
    </source>
</evidence>
<evidence type="ECO:0000313" key="7">
    <source>
        <dbReference type="Proteomes" id="UP001597344"/>
    </source>
</evidence>
<dbReference type="Pfam" id="PF12833">
    <property type="entry name" value="HTH_18"/>
    <property type="match status" value="1"/>
</dbReference>
<feature type="transmembrane region" description="Helical" evidence="4">
    <location>
        <begin position="67"/>
        <end position="85"/>
    </location>
</feature>
<feature type="transmembrane region" description="Helical" evidence="4">
    <location>
        <begin position="6"/>
        <end position="25"/>
    </location>
</feature>
<comment type="caution">
    <text evidence="6">The sequence shown here is derived from an EMBL/GenBank/DDBJ whole genome shotgun (WGS) entry which is preliminary data.</text>
</comment>
<dbReference type="Gene3D" id="1.10.10.60">
    <property type="entry name" value="Homeodomain-like"/>
    <property type="match status" value="2"/>
</dbReference>
<dbReference type="SMART" id="SM00342">
    <property type="entry name" value="HTH_ARAC"/>
    <property type="match status" value="1"/>
</dbReference>
<gene>
    <name evidence="6" type="ORF">ACFSJT_19275</name>
</gene>
<keyword evidence="2" id="KW-0238">DNA-binding</keyword>
<reference evidence="7" key="1">
    <citation type="journal article" date="2019" name="Int. J. Syst. Evol. Microbiol.">
        <title>The Global Catalogue of Microorganisms (GCM) 10K type strain sequencing project: providing services to taxonomists for standard genome sequencing and annotation.</title>
        <authorList>
            <consortium name="The Broad Institute Genomics Platform"/>
            <consortium name="The Broad Institute Genome Sequencing Center for Infectious Disease"/>
            <person name="Wu L."/>
            <person name="Ma J."/>
        </authorList>
    </citation>
    <scope>NUCLEOTIDE SEQUENCE [LARGE SCALE GENOMIC DNA]</scope>
    <source>
        <strain evidence="7">DT92</strain>
    </source>
</reference>
<dbReference type="InterPro" id="IPR018062">
    <property type="entry name" value="HTH_AraC-typ_CS"/>
</dbReference>
<feature type="transmembrane region" description="Helical" evidence="4">
    <location>
        <begin position="216"/>
        <end position="241"/>
    </location>
</feature>
<keyword evidence="3" id="KW-0804">Transcription</keyword>
<protein>
    <submittedName>
        <fullName evidence="6">Helix-turn-helix domain-containing protein</fullName>
    </submittedName>
</protein>
<evidence type="ECO:0000256" key="3">
    <source>
        <dbReference type="ARBA" id="ARBA00023163"/>
    </source>
</evidence>
<accession>A0ABW5B484</accession>
<sequence>MNILDASPLLSTIVGLLLGFFIFFGKSGLGRDKKIRLVLSALVFLYAYTTLDYYLTINIDSNSIYSGSSYLFYHIIGFLFYYFILLFTRTEVNVKKWLFIIICYTFFRWTLFIPFIQHKHINELFLATDSFDFLSLIDLEYFSASLINIILLIAAFFKLKQTPLSLVLNKTQLLHFKWIKIVILINIILQLGSFLNTIVNTNAIENYEFYMKLETLLFAVFFFIMAYSMMYFPVFAFSGSFEDLPEMIKKKYANSSLSDSLELFQLIEESMKKEQLYLDYDIKLNTLANILNKSVHHISQAINENAHMGFSDYINQYRVEDAKKKLLRPNPETIYAISLDVGFNSKAAFYKAFKKNTKLTPTEFKKRHENSK</sequence>
<dbReference type="Proteomes" id="UP001597344">
    <property type="component" value="Unassembled WGS sequence"/>
</dbReference>
<dbReference type="EMBL" id="JBHUHY010000033">
    <property type="protein sequence ID" value="MFD2188951.1"/>
    <property type="molecule type" value="Genomic_DNA"/>
</dbReference>
<dbReference type="PROSITE" id="PS00041">
    <property type="entry name" value="HTH_ARAC_FAMILY_1"/>
    <property type="match status" value="1"/>
</dbReference>
<dbReference type="InterPro" id="IPR018060">
    <property type="entry name" value="HTH_AraC"/>
</dbReference>
<dbReference type="RefSeq" id="WP_378321975.1">
    <property type="nucleotide sequence ID" value="NZ_JBHUHY010000033.1"/>
</dbReference>
<keyword evidence="4" id="KW-0472">Membrane</keyword>
<name>A0ABW5B484_9FLAO</name>
<feature type="transmembrane region" description="Helical" evidence="4">
    <location>
        <begin position="97"/>
        <end position="116"/>
    </location>
</feature>